<evidence type="ECO:0000256" key="2">
    <source>
        <dbReference type="ARBA" id="ARBA00023202"/>
    </source>
</evidence>
<dbReference type="InterPro" id="IPR036120">
    <property type="entry name" value="SAK/SK_sf"/>
</dbReference>
<sequence length="372" mass="43107">MTGRVQETGQEVYIKFIDYDINTAVYSKADLLKAVQHQLSSSRFTRQFQVVDFDKDARVTNRYGDLYIAGTDGSVNFGKDEVQQYLLSGHVILKKAEKEIDPEVVKPATDVAVHYNVNFESYEDGRKYNYSLDLDRKKINSAIDSEKLKTRAQEILNEKHPGFVIAERVSTRITHDGQRDTFFDEDNFTYYVKNREFIPKEGDKTGYGTENGNTDAITETYTIVHKDQLANYGKEKTEPININYIDDTNGQLLLERNLLIHGLHDIDFTDGYDSNFKNRVLVNNLDYYNIENYTITGRVNHFVLDGKRRVNVYMTKRTANMRPTDHYGYDNGYSEEEKQKYAYLREDEKQQLETIQENGASADKFLPSIPEK</sequence>
<keyword evidence="3" id="KW-0378">Hydrolase</keyword>
<evidence type="ECO:0000313" key="4">
    <source>
        <dbReference type="Proteomes" id="UP000254559"/>
    </source>
</evidence>
<reference evidence="3 4" key="1">
    <citation type="submission" date="2018-06" db="EMBL/GenBank/DDBJ databases">
        <authorList>
            <consortium name="Pathogen Informatics"/>
            <person name="Doyle S."/>
        </authorList>
    </citation>
    <scope>NUCLEOTIDE SEQUENCE [LARGE SCALE GENOMIC DNA]</scope>
    <source>
        <strain evidence="3 4">NCTC11564</strain>
    </source>
</reference>
<dbReference type="SUPFAM" id="SSF54328">
    <property type="entry name" value="Staphylokinase/streptokinase"/>
    <property type="match status" value="3"/>
</dbReference>
<dbReference type="InterPro" id="IPR004093">
    <property type="entry name" value="SAK"/>
</dbReference>
<accession>A0A9X8XHM5</accession>
<keyword evidence="1" id="KW-0732">Signal</keyword>
<dbReference type="PRINTS" id="PR01753">
    <property type="entry name" value="STREPKINASE"/>
</dbReference>
<dbReference type="Proteomes" id="UP000254559">
    <property type="component" value="Unassembled WGS sequence"/>
</dbReference>
<evidence type="ECO:0000256" key="1">
    <source>
        <dbReference type="ARBA" id="ARBA00022729"/>
    </source>
</evidence>
<gene>
    <name evidence="3" type="primary">ska_2</name>
    <name evidence="3" type="ORF">NCTC11564_00931</name>
</gene>
<keyword evidence="2" id="KW-0617">Plasminogen activation</keyword>
<dbReference type="RefSeq" id="WP_115283275.1">
    <property type="nucleotide sequence ID" value="NZ_UHFO01000001.1"/>
</dbReference>
<name>A0A9X8XHM5_STREQ</name>
<comment type="caution">
    <text evidence="3">The sequence shown here is derived from an EMBL/GenBank/DDBJ whole genome shotgun (WGS) entry which is preliminary data.</text>
</comment>
<dbReference type="GO" id="GO:0005576">
    <property type="term" value="C:extracellular region"/>
    <property type="evidence" value="ECO:0007669"/>
    <property type="project" value="InterPro"/>
</dbReference>
<organism evidence="3 4">
    <name type="scientific">Streptococcus dysgalactiae subsp. equisimilis</name>
    <name type="common">Streptococcus equisimilis</name>
    <dbReference type="NCBI Taxonomy" id="119602"/>
    <lineage>
        <taxon>Bacteria</taxon>
        <taxon>Bacillati</taxon>
        <taxon>Bacillota</taxon>
        <taxon>Bacilli</taxon>
        <taxon>Lactobacillales</taxon>
        <taxon>Streptococcaceae</taxon>
        <taxon>Streptococcus</taxon>
    </lineage>
</organism>
<dbReference type="AlphaFoldDB" id="A0A9X8XHM5"/>
<dbReference type="EMBL" id="UHFO01000001">
    <property type="protein sequence ID" value="SUN63344.1"/>
    <property type="molecule type" value="Genomic_DNA"/>
</dbReference>
<dbReference type="Pfam" id="PF02821">
    <property type="entry name" value="Staphylokinase"/>
    <property type="match status" value="2"/>
</dbReference>
<dbReference type="EC" id="3.4.-.-" evidence="3"/>
<dbReference type="Gene3D" id="3.10.20.150">
    <property type="match status" value="1"/>
</dbReference>
<evidence type="ECO:0000313" key="3">
    <source>
        <dbReference type="EMBL" id="SUN63344.1"/>
    </source>
</evidence>
<dbReference type="GO" id="GO:0016787">
    <property type="term" value="F:hydrolase activity"/>
    <property type="evidence" value="ECO:0007669"/>
    <property type="project" value="UniProtKB-KW"/>
</dbReference>
<dbReference type="Gene3D" id="3.10.20.180">
    <property type="match status" value="2"/>
</dbReference>
<dbReference type="InterPro" id="IPR008124">
    <property type="entry name" value="SK"/>
</dbReference>
<protein>
    <submittedName>
        <fullName evidence="3">Streptokinase</fullName>
        <ecNumber evidence="3">3.4.-.-</ecNumber>
    </submittedName>
</protein>
<proteinExistence type="predicted"/>